<dbReference type="AlphaFoldDB" id="A0A379DCV5"/>
<proteinExistence type="predicted"/>
<gene>
    <name evidence="2" type="ORF">NCTC11088_01577</name>
</gene>
<dbReference type="EMBL" id="UGTH01000001">
    <property type="protein sequence ID" value="SUB75774.1"/>
    <property type="molecule type" value="Genomic_DNA"/>
</dbReference>
<sequence length="137" mass="15496">MSLKKVYKKIIFFGLPVVLVTAIFMNYTREEVHIQSFGKDNPIYVAERNGNYVSSFRNMYLNHLNIATTGNGENLTIKFTDNKNNEVTDSVTMKAGESREIKLSKLLTFDDSINVKVVFDDSLKDNVTIVAKKAGLH</sequence>
<evidence type="ECO:0000256" key="1">
    <source>
        <dbReference type="SAM" id="Phobius"/>
    </source>
</evidence>
<organism evidence="2 3">
    <name type="scientific">Peptoniphilus indolicus</name>
    <dbReference type="NCBI Taxonomy" id="33030"/>
    <lineage>
        <taxon>Bacteria</taxon>
        <taxon>Bacillati</taxon>
        <taxon>Bacillota</taxon>
        <taxon>Tissierellia</taxon>
        <taxon>Tissierellales</taxon>
        <taxon>Peptoniphilaceae</taxon>
        <taxon>Peptoniphilus</taxon>
    </lineage>
</organism>
<keyword evidence="1" id="KW-1133">Transmembrane helix</keyword>
<evidence type="ECO:0000313" key="3">
    <source>
        <dbReference type="Proteomes" id="UP000254777"/>
    </source>
</evidence>
<name>A0A379DCV5_9FIRM</name>
<keyword evidence="1" id="KW-0472">Membrane</keyword>
<reference evidence="2 3" key="1">
    <citation type="submission" date="2018-06" db="EMBL/GenBank/DDBJ databases">
        <authorList>
            <consortium name="Pathogen Informatics"/>
            <person name="Doyle S."/>
        </authorList>
    </citation>
    <scope>NUCLEOTIDE SEQUENCE [LARGE SCALE GENOMIC DNA]</scope>
    <source>
        <strain evidence="2 3">NCTC11088</strain>
    </source>
</reference>
<accession>A0A379DCV5</accession>
<feature type="transmembrane region" description="Helical" evidence="1">
    <location>
        <begin position="6"/>
        <end position="27"/>
    </location>
</feature>
<dbReference type="Proteomes" id="UP000254777">
    <property type="component" value="Unassembled WGS sequence"/>
</dbReference>
<protein>
    <submittedName>
        <fullName evidence="2">Uncharacterized protein</fullName>
    </submittedName>
</protein>
<dbReference type="RefSeq" id="WP_115312170.1">
    <property type="nucleotide sequence ID" value="NZ_UGTH01000001.1"/>
</dbReference>
<keyword evidence="1" id="KW-0812">Transmembrane</keyword>
<evidence type="ECO:0000313" key="2">
    <source>
        <dbReference type="EMBL" id="SUB75774.1"/>
    </source>
</evidence>